<dbReference type="GO" id="GO:0005576">
    <property type="term" value="C:extracellular region"/>
    <property type="evidence" value="ECO:0007669"/>
    <property type="project" value="InterPro"/>
</dbReference>
<sequence>MRWRTMRWQTPSRAVRKTPDGKADQGNNVIIVLKNTLYLDNTNTSAKSTTATGTAKNETRDEQQHAIPTITAGSKPERKNNPYPTTVVFRQTTPVKTTDGKTYTERLLLRNTMAGTLVVDDFKQMVYHDSKTGDSLRYNIFVPSKETDASRKYPLVVFLHDASCAGQEDTYTLRQGLGAVVWATPEEQAKHPCIVVAPQFDEVVVDDDYHQTSAAESTMDLIRDLLARYPVDTTRVYITGQSMGCMMTYLLMSKYPSLFAAGYLVAGHWRASDLAPMSKKPLWLVSSAGKSKEGAEEAIAEWQQHGGVAATAEWPLTATDEERDAATAALLAQSGNIHYSHLTSGSHFDTWRVAYGFRAIRDWLFRQHK</sequence>
<evidence type="ECO:0000313" key="4">
    <source>
        <dbReference type="EMBL" id="MST85906.1"/>
    </source>
</evidence>
<evidence type="ECO:0000256" key="1">
    <source>
        <dbReference type="ARBA" id="ARBA00022729"/>
    </source>
</evidence>
<dbReference type="Proteomes" id="UP000438914">
    <property type="component" value="Unassembled WGS sequence"/>
</dbReference>
<feature type="compositionally biased region" description="Low complexity" evidence="3">
    <location>
        <begin position="44"/>
        <end position="56"/>
    </location>
</feature>
<accession>A0A7K0KJ03</accession>
<proteinExistence type="predicted"/>
<dbReference type="GO" id="GO:0016787">
    <property type="term" value="F:hydrolase activity"/>
    <property type="evidence" value="ECO:0007669"/>
    <property type="project" value="UniProtKB-KW"/>
</dbReference>
<evidence type="ECO:0000313" key="5">
    <source>
        <dbReference type="Proteomes" id="UP000438914"/>
    </source>
</evidence>
<dbReference type="InterPro" id="IPR029058">
    <property type="entry name" value="AB_hydrolase_fold"/>
</dbReference>
<dbReference type="Pfam" id="PF10503">
    <property type="entry name" value="Esterase_PHB"/>
    <property type="match status" value="1"/>
</dbReference>
<dbReference type="PANTHER" id="PTHR43037">
    <property type="entry name" value="UNNAMED PRODUCT-RELATED"/>
    <property type="match status" value="1"/>
</dbReference>
<reference evidence="4 5" key="1">
    <citation type="submission" date="2019-08" db="EMBL/GenBank/DDBJ databases">
        <title>In-depth cultivation of the pig gut microbiome towards novel bacterial diversity and tailored functional studies.</title>
        <authorList>
            <person name="Wylensek D."/>
            <person name="Hitch T.C.A."/>
            <person name="Clavel T."/>
        </authorList>
    </citation>
    <scope>NUCLEOTIDE SEQUENCE [LARGE SCALE GENOMIC DNA]</scope>
    <source>
        <strain evidence="4 5">LKV-178-WT-2A</strain>
    </source>
</reference>
<dbReference type="PANTHER" id="PTHR43037:SF1">
    <property type="entry name" value="BLL1128 PROTEIN"/>
    <property type="match status" value="1"/>
</dbReference>
<dbReference type="SUPFAM" id="SSF53474">
    <property type="entry name" value="alpha/beta-Hydrolases"/>
    <property type="match status" value="1"/>
</dbReference>
<dbReference type="EMBL" id="VUNG01000061">
    <property type="protein sequence ID" value="MST85906.1"/>
    <property type="molecule type" value="Genomic_DNA"/>
</dbReference>
<dbReference type="AlphaFoldDB" id="A0A7K0KJ03"/>
<keyword evidence="5" id="KW-1185">Reference proteome</keyword>
<protein>
    <submittedName>
        <fullName evidence="4">Prolyl oligopeptidase family serine peptidase</fullName>
    </submittedName>
</protein>
<dbReference type="Gene3D" id="3.40.50.1820">
    <property type="entry name" value="alpha/beta hydrolase"/>
    <property type="match status" value="1"/>
</dbReference>
<keyword evidence="2" id="KW-0378">Hydrolase</keyword>
<gene>
    <name evidence="4" type="ORF">FYJ73_14740</name>
</gene>
<comment type="caution">
    <text evidence="4">The sequence shown here is derived from an EMBL/GenBank/DDBJ whole genome shotgun (WGS) entry which is preliminary data.</text>
</comment>
<dbReference type="InterPro" id="IPR010126">
    <property type="entry name" value="Esterase_phb"/>
</dbReference>
<name>A0A7K0KJ03_9BACT</name>
<evidence type="ECO:0000256" key="3">
    <source>
        <dbReference type="SAM" id="MobiDB-lite"/>
    </source>
</evidence>
<feature type="region of interest" description="Disordered" evidence="3">
    <location>
        <begin position="44"/>
        <end position="66"/>
    </location>
</feature>
<dbReference type="RefSeq" id="WP_154535505.1">
    <property type="nucleotide sequence ID" value="NZ_VUNG01000061.1"/>
</dbReference>
<organism evidence="4 5">
    <name type="scientific">Hallella mizrahii</name>
    <dbReference type="NCBI Taxonomy" id="2606637"/>
    <lineage>
        <taxon>Bacteria</taxon>
        <taxon>Pseudomonadati</taxon>
        <taxon>Bacteroidota</taxon>
        <taxon>Bacteroidia</taxon>
        <taxon>Bacteroidales</taxon>
        <taxon>Prevotellaceae</taxon>
        <taxon>Hallella</taxon>
    </lineage>
</organism>
<keyword evidence="1" id="KW-0732">Signal</keyword>
<dbReference type="InterPro" id="IPR050955">
    <property type="entry name" value="Plant_Biomass_Hydrol_Est"/>
</dbReference>
<feature type="region of interest" description="Disordered" evidence="3">
    <location>
        <begin position="1"/>
        <end position="23"/>
    </location>
</feature>
<evidence type="ECO:0000256" key="2">
    <source>
        <dbReference type="ARBA" id="ARBA00022801"/>
    </source>
</evidence>